<dbReference type="OMA" id="FARTCIT"/>
<keyword evidence="8" id="KW-1185">Reference proteome</keyword>
<evidence type="ECO:0000256" key="4">
    <source>
        <dbReference type="SAM" id="Coils"/>
    </source>
</evidence>
<evidence type="ECO:0000313" key="7">
    <source>
        <dbReference type="EnsemblMetazoa" id="G8092.1:cds"/>
    </source>
</evidence>
<keyword evidence="3 5" id="KW-0732">Signal</keyword>
<evidence type="ECO:0000256" key="1">
    <source>
        <dbReference type="ARBA" id="ARBA00004613"/>
    </source>
</evidence>
<dbReference type="InterPro" id="IPR001073">
    <property type="entry name" value="C1q_dom"/>
</dbReference>
<evidence type="ECO:0000256" key="3">
    <source>
        <dbReference type="ARBA" id="ARBA00022729"/>
    </source>
</evidence>
<name>A0A8W8NMN6_MAGGI</name>
<dbReference type="GO" id="GO:0005576">
    <property type="term" value="C:extracellular region"/>
    <property type="evidence" value="ECO:0007669"/>
    <property type="project" value="UniProtKB-SubCell"/>
</dbReference>
<feature type="coiled-coil region" evidence="4">
    <location>
        <begin position="31"/>
        <end position="79"/>
    </location>
</feature>
<dbReference type="PANTHER" id="PTHR22923">
    <property type="entry name" value="CEREBELLIN-RELATED"/>
    <property type="match status" value="1"/>
</dbReference>
<feature type="domain" description="C1q" evidence="6">
    <location>
        <begin position="157"/>
        <end position="294"/>
    </location>
</feature>
<dbReference type="Pfam" id="PF00386">
    <property type="entry name" value="C1q"/>
    <property type="match status" value="1"/>
</dbReference>
<keyword evidence="4" id="KW-0175">Coiled coil</keyword>
<dbReference type="InterPro" id="IPR008983">
    <property type="entry name" value="Tumour_necrosis_fac-like_dom"/>
</dbReference>
<evidence type="ECO:0000259" key="6">
    <source>
        <dbReference type="PROSITE" id="PS50871"/>
    </source>
</evidence>
<comment type="subcellular location">
    <subcellularLocation>
        <location evidence="1">Secreted</location>
    </subcellularLocation>
</comment>
<dbReference type="PRINTS" id="PR00007">
    <property type="entry name" value="COMPLEMNTC1Q"/>
</dbReference>
<dbReference type="Proteomes" id="UP000005408">
    <property type="component" value="Unassembled WGS sequence"/>
</dbReference>
<accession>A0A8W8NMN6</accession>
<organism evidence="7 8">
    <name type="scientific">Magallana gigas</name>
    <name type="common">Pacific oyster</name>
    <name type="synonym">Crassostrea gigas</name>
    <dbReference type="NCBI Taxonomy" id="29159"/>
    <lineage>
        <taxon>Eukaryota</taxon>
        <taxon>Metazoa</taxon>
        <taxon>Spiralia</taxon>
        <taxon>Lophotrochozoa</taxon>
        <taxon>Mollusca</taxon>
        <taxon>Bivalvia</taxon>
        <taxon>Autobranchia</taxon>
        <taxon>Pteriomorphia</taxon>
        <taxon>Ostreida</taxon>
        <taxon>Ostreoidea</taxon>
        <taxon>Ostreidae</taxon>
        <taxon>Magallana</taxon>
    </lineage>
</organism>
<evidence type="ECO:0000313" key="8">
    <source>
        <dbReference type="Proteomes" id="UP000005408"/>
    </source>
</evidence>
<dbReference type="SUPFAM" id="SSF49842">
    <property type="entry name" value="TNF-like"/>
    <property type="match status" value="1"/>
</dbReference>
<dbReference type="InterPro" id="IPR050822">
    <property type="entry name" value="Cerebellin_Synaptic_Org"/>
</dbReference>
<dbReference type="AlphaFoldDB" id="A0A8W8NMN6"/>
<sequence length="294" mass="33153">MLMLITWFLFSVPLSCFAFIPDNTEHFNSVIGELTDRLADLEERLSTQEHINIDLETRLKVQEKRNREQEDLIKALFARTCITSKQAAFERQQDAKLHKNSFNRKSSVDKEKTESGSSVLTTFEKATVSEKGVNEQFVIIKHGLHGANRSMKDVQNIDCDRVAFYSYLSNTDMHPKPNQTIVFDHVVTNTGGKFNFKTGIFTCPIQGVYAFSWTVYCSNGGYLISELVVNSRSVGDMLCSGQGDDNIRHTSSVAVVELNEGDRVYVRLHPIAVLNGVLWSGPTYLSSFSGWTIF</sequence>
<dbReference type="PROSITE" id="PS50871">
    <property type="entry name" value="C1Q"/>
    <property type="match status" value="1"/>
</dbReference>
<reference evidence="7" key="1">
    <citation type="submission" date="2022-08" db="UniProtKB">
        <authorList>
            <consortium name="EnsemblMetazoa"/>
        </authorList>
    </citation>
    <scope>IDENTIFICATION</scope>
    <source>
        <strain evidence="7">05x7-T-G4-1.051#20</strain>
    </source>
</reference>
<evidence type="ECO:0000256" key="2">
    <source>
        <dbReference type="ARBA" id="ARBA00022525"/>
    </source>
</evidence>
<dbReference type="EnsemblMetazoa" id="G8092.1">
    <property type="protein sequence ID" value="G8092.1:cds"/>
    <property type="gene ID" value="G8092"/>
</dbReference>
<keyword evidence="2" id="KW-0964">Secreted</keyword>
<feature type="signal peptide" evidence="5">
    <location>
        <begin position="1"/>
        <end position="18"/>
    </location>
</feature>
<protein>
    <recommendedName>
        <fullName evidence="6">C1q domain-containing protein</fullName>
    </recommendedName>
</protein>
<dbReference type="Gene3D" id="2.60.120.40">
    <property type="match status" value="1"/>
</dbReference>
<dbReference type="PANTHER" id="PTHR22923:SF113">
    <property type="entry name" value="COMPLEMENT C1Q-LIKE PROTEIN 4"/>
    <property type="match status" value="1"/>
</dbReference>
<evidence type="ECO:0000256" key="5">
    <source>
        <dbReference type="SAM" id="SignalP"/>
    </source>
</evidence>
<dbReference type="SMART" id="SM00110">
    <property type="entry name" value="C1Q"/>
    <property type="match status" value="1"/>
</dbReference>
<proteinExistence type="predicted"/>
<feature type="chain" id="PRO_5036479382" description="C1q domain-containing protein" evidence="5">
    <location>
        <begin position="19"/>
        <end position="294"/>
    </location>
</feature>